<sequence>MKDELIKKIQNKSVKDYTYAIMFLLVASFFAFWVIRPVLSIAISIRRQGEDLHRINATYEKNITRVLELQSQIEDIRAKRYLLDETVPEGVNLSGFIQDIQRAGHDSGVKVTSVMIDPISLKVDPSMKSKVRKVVAKKDTDNQALSKVQTVGARIKVEATYEGFQAFLLALLNQRRIKQITGLKMTVENKTSRTEPKVIDLTIQAIIETYYLTAQKL</sequence>
<dbReference type="AlphaFoldDB" id="A0A1F7HJ50"/>
<evidence type="ECO:0008006" key="4">
    <source>
        <dbReference type="Google" id="ProtNLM"/>
    </source>
</evidence>
<keyword evidence="1" id="KW-1133">Transmembrane helix</keyword>
<proteinExistence type="predicted"/>
<feature type="transmembrane region" description="Helical" evidence="1">
    <location>
        <begin position="20"/>
        <end position="45"/>
    </location>
</feature>
<dbReference type="InterPro" id="IPR014717">
    <property type="entry name" value="Transl_elong_EF1B/ribsomal_bS6"/>
</dbReference>
<dbReference type="Proteomes" id="UP000178098">
    <property type="component" value="Unassembled WGS sequence"/>
</dbReference>
<gene>
    <name evidence="2" type="ORF">A3D08_01090</name>
</gene>
<evidence type="ECO:0000256" key="1">
    <source>
        <dbReference type="SAM" id="Phobius"/>
    </source>
</evidence>
<evidence type="ECO:0000313" key="3">
    <source>
        <dbReference type="Proteomes" id="UP000178098"/>
    </source>
</evidence>
<reference evidence="2 3" key="1">
    <citation type="journal article" date="2016" name="Nat. Commun.">
        <title>Thousands of microbial genomes shed light on interconnected biogeochemical processes in an aquifer system.</title>
        <authorList>
            <person name="Anantharaman K."/>
            <person name="Brown C.T."/>
            <person name="Hug L.A."/>
            <person name="Sharon I."/>
            <person name="Castelle C.J."/>
            <person name="Probst A.J."/>
            <person name="Thomas B.C."/>
            <person name="Singh A."/>
            <person name="Wilkins M.J."/>
            <person name="Karaoz U."/>
            <person name="Brodie E.L."/>
            <person name="Williams K.H."/>
            <person name="Hubbard S.S."/>
            <person name="Banfield J.F."/>
        </authorList>
    </citation>
    <scope>NUCLEOTIDE SEQUENCE [LARGE SCALE GENOMIC DNA]</scope>
</reference>
<accession>A0A1F7HJ50</accession>
<keyword evidence="1" id="KW-0812">Transmembrane</keyword>
<dbReference type="Gene3D" id="3.30.70.60">
    <property type="match status" value="1"/>
</dbReference>
<protein>
    <recommendedName>
        <fullName evidence="4">Pilus assembly protein, PilO</fullName>
    </recommendedName>
</protein>
<dbReference type="EMBL" id="MFZT01000026">
    <property type="protein sequence ID" value="OGK31249.1"/>
    <property type="molecule type" value="Genomic_DNA"/>
</dbReference>
<name>A0A1F7HJ50_9BACT</name>
<comment type="caution">
    <text evidence="2">The sequence shown here is derived from an EMBL/GenBank/DDBJ whole genome shotgun (WGS) entry which is preliminary data.</text>
</comment>
<keyword evidence="1" id="KW-0472">Membrane</keyword>
<organism evidence="2 3">
    <name type="scientific">Candidatus Roizmanbacteria bacterium RIFCSPHIGHO2_02_FULL_43_11</name>
    <dbReference type="NCBI Taxonomy" id="1802043"/>
    <lineage>
        <taxon>Bacteria</taxon>
        <taxon>Candidatus Roizmaniibacteriota</taxon>
    </lineage>
</organism>
<evidence type="ECO:0000313" key="2">
    <source>
        <dbReference type="EMBL" id="OGK31249.1"/>
    </source>
</evidence>